<evidence type="ECO:0000259" key="1">
    <source>
        <dbReference type="Pfam" id="PF01738"/>
    </source>
</evidence>
<sequence>MKLCPDCVSGVILPGTPKGSMIEIGPFEAYLASPPTESRAHVADKHAVVLFTDVFGLALGNPKIIADAFASELGLDVYVPDMFNGKPPLSNNDIMPYDHQDPGSPVPWWKFLGFLYHMVQVAPGMWWGPNSQTTVYARMRVFVETLKTEKKLDKVGAVGYCYGGSVIASLIPYHLLSSAVIAHPGDFDHKLVDQVDFPTSWVTCEEDFVFGPKIAEDVQARFAARSMRAKAAGEPEPEYEFKRYMGTRHGFGCRPALEVPQVKEAFERASDQTTAWFRKTLLEIERGRI</sequence>
<dbReference type="PANTHER" id="PTHR17630">
    <property type="entry name" value="DIENELACTONE HYDROLASE"/>
    <property type="match status" value="1"/>
</dbReference>
<reference evidence="2 3" key="1">
    <citation type="journal article" date="2016" name="Mol. Biol. Evol.">
        <title>Comparative Genomics of Early-Diverging Mushroom-Forming Fungi Provides Insights into the Origins of Lignocellulose Decay Capabilities.</title>
        <authorList>
            <person name="Nagy L.G."/>
            <person name="Riley R."/>
            <person name="Tritt A."/>
            <person name="Adam C."/>
            <person name="Daum C."/>
            <person name="Floudas D."/>
            <person name="Sun H."/>
            <person name="Yadav J.S."/>
            <person name="Pangilinan J."/>
            <person name="Larsson K.H."/>
            <person name="Matsuura K."/>
            <person name="Barry K."/>
            <person name="Labutti K."/>
            <person name="Kuo R."/>
            <person name="Ohm R.A."/>
            <person name="Bhattacharya S.S."/>
            <person name="Shirouzu T."/>
            <person name="Yoshinaga Y."/>
            <person name="Martin F.M."/>
            <person name="Grigoriev I.V."/>
            <person name="Hibbett D.S."/>
        </authorList>
    </citation>
    <scope>NUCLEOTIDE SEQUENCE [LARGE SCALE GENOMIC DNA]</scope>
    <source>
        <strain evidence="2 3">TUFC12733</strain>
    </source>
</reference>
<dbReference type="AlphaFoldDB" id="A0A167LUH0"/>
<evidence type="ECO:0000313" key="2">
    <source>
        <dbReference type="EMBL" id="KZO96042.1"/>
    </source>
</evidence>
<dbReference type="GO" id="GO:0016787">
    <property type="term" value="F:hydrolase activity"/>
    <property type="evidence" value="ECO:0007669"/>
    <property type="project" value="UniProtKB-KW"/>
</dbReference>
<organism evidence="2 3">
    <name type="scientific">Calocera viscosa (strain TUFC12733)</name>
    <dbReference type="NCBI Taxonomy" id="1330018"/>
    <lineage>
        <taxon>Eukaryota</taxon>
        <taxon>Fungi</taxon>
        <taxon>Dikarya</taxon>
        <taxon>Basidiomycota</taxon>
        <taxon>Agaricomycotina</taxon>
        <taxon>Dacrymycetes</taxon>
        <taxon>Dacrymycetales</taxon>
        <taxon>Dacrymycetaceae</taxon>
        <taxon>Calocera</taxon>
    </lineage>
</organism>
<keyword evidence="3" id="KW-1185">Reference proteome</keyword>
<evidence type="ECO:0000313" key="3">
    <source>
        <dbReference type="Proteomes" id="UP000076738"/>
    </source>
</evidence>
<dbReference type="STRING" id="1330018.A0A167LUH0"/>
<protein>
    <submittedName>
        <fullName evidence="2">Dienelactone hydrolase endo-1,3,1,4-beta-D-glucanase</fullName>
    </submittedName>
</protein>
<dbReference type="InterPro" id="IPR002925">
    <property type="entry name" value="Dienelactn_hydro"/>
</dbReference>
<dbReference type="EMBL" id="KV417286">
    <property type="protein sequence ID" value="KZO96042.1"/>
    <property type="molecule type" value="Genomic_DNA"/>
</dbReference>
<keyword evidence="2" id="KW-0378">Hydrolase</keyword>
<dbReference type="Gene3D" id="3.40.50.1820">
    <property type="entry name" value="alpha/beta hydrolase"/>
    <property type="match status" value="1"/>
</dbReference>
<dbReference type="SUPFAM" id="SSF53474">
    <property type="entry name" value="alpha/beta-Hydrolases"/>
    <property type="match status" value="1"/>
</dbReference>
<dbReference type="Pfam" id="PF01738">
    <property type="entry name" value="DLH"/>
    <property type="match status" value="1"/>
</dbReference>
<proteinExistence type="predicted"/>
<dbReference type="InterPro" id="IPR029058">
    <property type="entry name" value="AB_hydrolase_fold"/>
</dbReference>
<feature type="domain" description="Dienelactone hydrolase" evidence="1">
    <location>
        <begin position="27"/>
        <end position="280"/>
    </location>
</feature>
<name>A0A167LUH0_CALVF</name>
<dbReference type="PANTHER" id="PTHR17630:SF44">
    <property type="entry name" value="PROTEIN AIM2"/>
    <property type="match status" value="1"/>
</dbReference>
<gene>
    <name evidence="2" type="ORF">CALVIDRAFT_598725</name>
</gene>
<accession>A0A167LUH0</accession>
<dbReference type="Proteomes" id="UP000076738">
    <property type="component" value="Unassembled WGS sequence"/>
</dbReference>
<dbReference type="OrthoDB" id="17560at2759"/>